<reference evidence="4 5" key="1">
    <citation type="journal article" date="2017" name="Sci. Rep.">
        <title>Revealing the Saline Adaptation Strategies of the Halophilic Bacterium Halomonas beimenensis through High-throughput Omics and Transposon Mutagenesis Approaches.</title>
        <authorList>
            <person name="Chen Y.H."/>
            <person name="Lin S.S."/>
            <person name="Shyu Y.T."/>
        </authorList>
    </citation>
    <scope>NUCLEOTIDE SEQUENCE [LARGE SCALE GENOMIC DNA]</scope>
    <source>
        <strain evidence="4 5">NTU-111</strain>
    </source>
</reference>
<dbReference type="InterPro" id="IPR031107">
    <property type="entry name" value="Small_HSP"/>
</dbReference>
<dbReference type="InterPro" id="IPR002068">
    <property type="entry name" value="A-crystallin/Hsp20_dom"/>
</dbReference>
<gene>
    <name evidence="4" type="primary">ibpA2</name>
    <name evidence="4" type="ORF">BEI_3487</name>
</gene>
<dbReference type="CDD" id="cd06464">
    <property type="entry name" value="ACD_sHsps-like"/>
    <property type="match status" value="1"/>
</dbReference>
<dbReference type="OrthoDB" id="9792695at2"/>
<dbReference type="EMBL" id="CP021435">
    <property type="protein sequence ID" value="ATJ84474.1"/>
    <property type="molecule type" value="Genomic_DNA"/>
</dbReference>
<sequence>MFGDLRRFDPAWAPGGDWFRRFFDEMWPDPGAADIRSVPRGSFPMINVGRTDDAVRVYVFAPGLAAEELEVSLQDNVLTVSGRRGGGAEADTGERRTHFRRERAAGEFSRSVSLPEGLDPDRAEARFRNGVCEVVLPKREELKPRRIDIQAS</sequence>
<evidence type="ECO:0000259" key="3">
    <source>
        <dbReference type="PROSITE" id="PS01031"/>
    </source>
</evidence>
<dbReference type="PROSITE" id="PS01031">
    <property type="entry name" value="SHSP"/>
    <property type="match status" value="1"/>
</dbReference>
<organism evidence="4 5">
    <name type="scientific">Halomonas beimenensis</name>
    <dbReference type="NCBI Taxonomy" id="475662"/>
    <lineage>
        <taxon>Bacteria</taxon>
        <taxon>Pseudomonadati</taxon>
        <taxon>Pseudomonadota</taxon>
        <taxon>Gammaproteobacteria</taxon>
        <taxon>Oceanospirillales</taxon>
        <taxon>Halomonadaceae</taxon>
        <taxon>Halomonas</taxon>
    </lineage>
</organism>
<dbReference type="Pfam" id="PF00011">
    <property type="entry name" value="HSP20"/>
    <property type="match status" value="1"/>
</dbReference>
<dbReference type="AlphaFoldDB" id="A0A291PC46"/>
<name>A0A291PC46_9GAMM</name>
<protein>
    <submittedName>
        <fullName evidence="4">Molecular chaperone IbpA, HSP20 family</fullName>
    </submittedName>
</protein>
<evidence type="ECO:0000256" key="1">
    <source>
        <dbReference type="PROSITE-ProRule" id="PRU00285"/>
    </source>
</evidence>
<proteinExistence type="inferred from homology"/>
<evidence type="ECO:0000313" key="4">
    <source>
        <dbReference type="EMBL" id="ATJ84474.1"/>
    </source>
</evidence>
<dbReference type="PANTHER" id="PTHR11527">
    <property type="entry name" value="HEAT-SHOCK PROTEIN 20 FAMILY MEMBER"/>
    <property type="match status" value="1"/>
</dbReference>
<comment type="similarity">
    <text evidence="1 2">Belongs to the small heat shock protein (HSP20) family.</text>
</comment>
<evidence type="ECO:0000256" key="2">
    <source>
        <dbReference type="RuleBase" id="RU003616"/>
    </source>
</evidence>
<evidence type="ECO:0000313" key="5">
    <source>
        <dbReference type="Proteomes" id="UP000219993"/>
    </source>
</evidence>
<dbReference type="Gene3D" id="2.60.40.790">
    <property type="match status" value="1"/>
</dbReference>
<feature type="domain" description="SHSP" evidence="3">
    <location>
        <begin position="37"/>
        <end position="152"/>
    </location>
</feature>
<keyword evidence="5" id="KW-1185">Reference proteome</keyword>
<dbReference type="RefSeq" id="WP_097790663.1">
    <property type="nucleotide sequence ID" value="NZ_BAAADT010000017.1"/>
</dbReference>
<dbReference type="InterPro" id="IPR008978">
    <property type="entry name" value="HSP20-like_chaperone"/>
</dbReference>
<dbReference type="KEGG" id="hbe:BEI_3487"/>
<dbReference type="Proteomes" id="UP000219993">
    <property type="component" value="Chromosome"/>
</dbReference>
<dbReference type="SUPFAM" id="SSF49764">
    <property type="entry name" value="HSP20-like chaperones"/>
    <property type="match status" value="1"/>
</dbReference>
<accession>A0A291PC46</accession>